<dbReference type="EMBL" id="JAIWYP010000006">
    <property type="protein sequence ID" value="KAH3813667.1"/>
    <property type="molecule type" value="Genomic_DNA"/>
</dbReference>
<reference evidence="1" key="2">
    <citation type="submission" date="2020-11" db="EMBL/GenBank/DDBJ databases">
        <authorList>
            <person name="McCartney M.A."/>
            <person name="Auch B."/>
            <person name="Kono T."/>
            <person name="Mallez S."/>
            <person name="Becker A."/>
            <person name="Gohl D.M."/>
            <person name="Silverstein K.A.T."/>
            <person name="Koren S."/>
            <person name="Bechman K.B."/>
            <person name="Herman A."/>
            <person name="Abrahante J.E."/>
            <person name="Garbe J."/>
        </authorList>
    </citation>
    <scope>NUCLEOTIDE SEQUENCE</scope>
    <source>
        <strain evidence="1">Duluth1</strain>
        <tissue evidence="1">Whole animal</tissue>
    </source>
</reference>
<name>A0A9D4JN74_DREPO</name>
<proteinExistence type="predicted"/>
<evidence type="ECO:0000313" key="1">
    <source>
        <dbReference type="EMBL" id="KAH3813667.1"/>
    </source>
</evidence>
<accession>A0A9D4JN74</accession>
<evidence type="ECO:0000313" key="2">
    <source>
        <dbReference type="Proteomes" id="UP000828390"/>
    </source>
</evidence>
<dbReference type="Proteomes" id="UP000828390">
    <property type="component" value="Unassembled WGS sequence"/>
</dbReference>
<gene>
    <name evidence="1" type="ORF">DPMN_142132</name>
</gene>
<organism evidence="1 2">
    <name type="scientific">Dreissena polymorpha</name>
    <name type="common">Zebra mussel</name>
    <name type="synonym">Mytilus polymorpha</name>
    <dbReference type="NCBI Taxonomy" id="45954"/>
    <lineage>
        <taxon>Eukaryota</taxon>
        <taxon>Metazoa</taxon>
        <taxon>Spiralia</taxon>
        <taxon>Lophotrochozoa</taxon>
        <taxon>Mollusca</taxon>
        <taxon>Bivalvia</taxon>
        <taxon>Autobranchia</taxon>
        <taxon>Heteroconchia</taxon>
        <taxon>Euheterodonta</taxon>
        <taxon>Imparidentia</taxon>
        <taxon>Neoheterodontei</taxon>
        <taxon>Myida</taxon>
        <taxon>Dreissenoidea</taxon>
        <taxon>Dreissenidae</taxon>
        <taxon>Dreissena</taxon>
    </lineage>
</organism>
<dbReference type="AlphaFoldDB" id="A0A9D4JN74"/>
<comment type="caution">
    <text evidence="1">The sequence shown here is derived from an EMBL/GenBank/DDBJ whole genome shotgun (WGS) entry which is preliminary data.</text>
</comment>
<reference evidence="1" key="1">
    <citation type="journal article" date="2019" name="bioRxiv">
        <title>The Genome of the Zebra Mussel, Dreissena polymorpha: A Resource for Invasive Species Research.</title>
        <authorList>
            <person name="McCartney M.A."/>
            <person name="Auch B."/>
            <person name="Kono T."/>
            <person name="Mallez S."/>
            <person name="Zhang Y."/>
            <person name="Obille A."/>
            <person name="Becker A."/>
            <person name="Abrahante J.E."/>
            <person name="Garbe J."/>
            <person name="Badalamenti J.P."/>
            <person name="Herman A."/>
            <person name="Mangelson H."/>
            <person name="Liachko I."/>
            <person name="Sullivan S."/>
            <person name="Sone E.D."/>
            <person name="Koren S."/>
            <person name="Silverstein K.A.T."/>
            <person name="Beckman K.B."/>
            <person name="Gohl D.M."/>
        </authorList>
    </citation>
    <scope>NUCLEOTIDE SEQUENCE</scope>
    <source>
        <strain evidence="1">Duluth1</strain>
        <tissue evidence="1">Whole animal</tissue>
    </source>
</reference>
<keyword evidence="2" id="KW-1185">Reference proteome</keyword>
<sequence>MVVEALKECGTSCTFVYRELYNTLPHSGNFDIQLNAWGILKAGNVLTVWPICRPFSLSQ</sequence>
<protein>
    <submittedName>
        <fullName evidence="1">Uncharacterized protein</fullName>
    </submittedName>
</protein>